<reference evidence="2 3" key="1">
    <citation type="submission" date="2024-04" db="EMBL/GenBank/DDBJ databases">
        <title>Human intestinal bacterial collection.</title>
        <authorList>
            <person name="Pauvert C."/>
            <person name="Hitch T.C.A."/>
            <person name="Clavel T."/>
        </authorList>
    </citation>
    <scope>NUCLEOTIDE SEQUENCE [LARGE SCALE GENOMIC DNA]</scope>
    <source>
        <strain evidence="2 3">CLA-AA-H145</strain>
    </source>
</reference>
<feature type="compositionally biased region" description="Basic and acidic residues" evidence="1">
    <location>
        <begin position="70"/>
        <end position="81"/>
    </location>
</feature>
<evidence type="ECO:0000256" key="1">
    <source>
        <dbReference type="SAM" id="MobiDB-lite"/>
    </source>
</evidence>
<protein>
    <submittedName>
        <fullName evidence="2">Uncharacterized protein</fullName>
    </submittedName>
</protein>
<organism evidence="2 3">
    <name type="scientific">Hallella faecis</name>
    <dbReference type="NCBI Taxonomy" id="2841596"/>
    <lineage>
        <taxon>Bacteria</taxon>
        <taxon>Pseudomonadati</taxon>
        <taxon>Bacteroidota</taxon>
        <taxon>Bacteroidia</taxon>
        <taxon>Bacteroidales</taxon>
        <taxon>Prevotellaceae</taxon>
        <taxon>Hallella</taxon>
    </lineage>
</organism>
<dbReference type="Proteomes" id="UP001487296">
    <property type="component" value="Unassembled WGS sequence"/>
</dbReference>
<dbReference type="EMBL" id="JBBNFP010000003">
    <property type="protein sequence ID" value="MEQ2485690.1"/>
    <property type="molecule type" value="Genomic_DNA"/>
</dbReference>
<accession>A0ABV1FMS5</accession>
<comment type="caution">
    <text evidence="2">The sequence shown here is derived from an EMBL/GenBank/DDBJ whole genome shotgun (WGS) entry which is preliminary data.</text>
</comment>
<dbReference type="RefSeq" id="WP_215758674.1">
    <property type="nucleotide sequence ID" value="NZ_JAHKBE010000002.1"/>
</dbReference>
<gene>
    <name evidence="2" type="ORF">AAAT34_01320</name>
</gene>
<evidence type="ECO:0000313" key="2">
    <source>
        <dbReference type="EMBL" id="MEQ2485690.1"/>
    </source>
</evidence>
<sequence>MRREGEYQAKDCRYMGDGKARNVRWAGKKTETTRYAEAFRTPTSQPCPATQEASPSNTRSLAQQHKKPRPRDESRLGRGSL</sequence>
<keyword evidence="3" id="KW-1185">Reference proteome</keyword>
<evidence type="ECO:0000313" key="3">
    <source>
        <dbReference type="Proteomes" id="UP001487296"/>
    </source>
</evidence>
<feature type="region of interest" description="Disordered" evidence="1">
    <location>
        <begin position="37"/>
        <end position="81"/>
    </location>
</feature>
<feature type="compositionally biased region" description="Polar residues" evidence="1">
    <location>
        <begin position="41"/>
        <end position="63"/>
    </location>
</feature>
<proteinExistence type="predicted"/>
<name>A0ABV1FMS5_9BACT</name>